<dbReference type="Proteomes" id="UP000002279">
    <property type="component" value="Chromosome 4"/>
</dbReference>
<dbReference type="InterPro" id="IPR013273">
    <property type="entry name" value="ADAMTS/ADAMTS-like"/>
</dbReference>
<sequence>MIVVGPDVYRIHGEDTERYILTNLNIGAELLRDVSLGAQLRVHLIKMMVLTEPEAGPNISTNISSSLLSVCEWSRKVNPPDDTDPQHADLVLYITRFDLELPDGNKQVRGVTRLGEACSPAWNCLITEDTGFDLGVTIAHEIGHSFGILHDGTESGPCGGSNSIMASEGDPDSVDLTWSECSREQFLNFVSTGQASCVDDLPEQDGSIPGGEPGLYYGADEQCRIAFGSSAVACTFATSDADMCKVLSCHANSLDQTSCSRLFVPLLDGTECGVNKWCSKGRCRSLEELDPVSVVHGEWSGWGAPSPCSRSCGGGVVTRRRRCNNPRPAFGGRGCEGADLQAELCNTQACSKTQLDFMSEQCAATDLQPLHIPPGLPAFYRWTSAAQYSQGDALCKHMCWAAGENFIVSRGESFQDGTRCEPSGPQEEGTLSLCVMGSCRVFGCDGRMDSRQVMDVCQVCGGDNSTCSGVNGSYAEGRAGEYVTFLTIPPNLTAVHVVNRKPLFTHLAVKVRGQYVVAGKTRISLNVTYPSVLEDSRIAYKLFLTEDKLPRLEEIHIAGPTWEVIEIQVYRKYGREYGNVTNPDIAFSYFQPTTRPAWAWAAVAGVCSVSCGEGVRLVSYGCFDRTGRELTDAARCGGTPRPLPRQEPCAPGACPPSWAAGDFGPCSALCGGDGVREREVRCLHKKGSLVLTLPDAACGASPRPAATEPCRAGPCPARWKVSAWSRCSSACGPGVSQRNVTCVRVRAGLETSAGDGLCSGEEKPPHLMPCLLATCSPAWGAPKTESSREEAVTSPSADRKNGTEGIWSPVGGPCSVSCGQGLMELRYVCVDFATGEEVREAWCEAVRKPGRRLEVCRAAPCPPSWRYKLDSCSVTCGGGIRRRILYCAGGSGEEEEVVADAQCRGPPRPVEQEPCNPEPCLARWTVTATGPCSSSCGPGAADRTVKCVRLRHGRESAVDEAACAGEARPPASVPCNVAPCTYRWQFSDWTECSVSCGNGIQLRHDFCIKPPTLRPVPAFFCQHVPKAPTVRRCSPGPCPRETGPSLAPRGAAAAPAPVETAAAGSPEDPRDPAPDLLRPPLPSAPGPLEPPGRRDLEESRACGKHHLGATGTINMTGTRATADCTVAIGRPLGEVVVLHVLESSLNCSAGDMLLIAGRLSWRKACRQLTGMIVGSRTNTLMVRQRRVLAGSGVVLRYWSQAATDGYHRECDVQLFGPKGEITSPPLRPGLENRGRCRIFIDVAPQARIAIHALAINLPAGASRTRASYISIRDTPLMKTTTFYGQQLFYWESVGSQAEIEFGESFRDDHTGFRGQYWTLKSR</sequence>
<dbReference type="Pfam" id="PF00090">
    <property type="entry name" value="TSP_1"/>
    <property type="match status" value="1"/>
</dbReference>
<dbReference type="SMART" id="SM00209">
    <property type="entry name" value="TSP1"/>
    <property type="match status" value="8"/>
</dbReference>
<dbReference type="GO" id="GO:0043171">
    <property type="term" value="P:peptide catabolic process"/>
    <property type="evidence" value="ECO:0007669"/>
    <property type="project" value="Ensembl"/>
</dbReference>
<keyword evidence="13" id="KW-0325">Glycoprotein</keyword>
<dbReference type="Pfam" id="PF17771">
    <property type="entry name" value="ADAMTS_CR_2"/>
    <property type="match status" value="1"/>
</dbReference>
<dbReference type="SMART" id="SM00608">
    <property type="entry name" value="ACR"/>
    <property type="match status" value="1"/>
</dbReference>
<keyword evidence="10" id="KW-0482">Metalloprotease</keyword>
<evidence type="ECO:0000259" key="19">
    <source>
        <dbReference type="PROSITE" id="PS50215"/>
    </source>
</evidence>
<keyword evidence="3" id="KW-0645">Protease</keyword>
<evidence type="ECO:0000256" key="11">
    <source>
        <dbReference type="ARBA" id="ARBA00023145"/>
    </source>
</evidence>
<evidence type="ECO:0000256" key="3">
    <source>
        <dbReference type="ARBA" id="ARBA00022670"/>
    </source>
</evidence>
<comment type="cofactor">
    <cofactor evidence="15">
        <name>Zn(2+)</name>
        <dbReference type="ChEBI" id="CHEBI:29105"/>
    </cofactor>
    <text evidence="15">Binds 1 zinc ion per subunit.</text>
</comment>
<feature type="disulfide bond" evidence="16">
    <location>
        <begin position="234"/>
        <end position="259"/>
    </location>
</feature>
<evidence type="ECO:0000256" key="10">
    <source>
        <dbReference type="ARBA" id="ARBA00023049"/>
    </source>
</evidence>
<feature type="binding site" evidence="15">
    <location>
        <position position="200"/>
    </location>
    <ligand>
        <name>Ca(2+)</name>
        <dbReference type="ChEBI" id="CHEBI:29108"/>
        <label>1</label>
    </ligand>
</feature>
<feature type="disulfide bond" evidence="16">
    <location>
        <begin position="118"/>
        <end position="197"/>
    </location>
</feature>
<evidence type="ECO:0000313" key="21">
    <source>
        <dbReference type="Proteomes" id="UP000002279"/>
    </source>
</evidence>
<dbReference type="PROSITE" id="PS50092">
    <property type="entry name" value="TSP1"/>
    <property type="match status" value="5"/>
</dbReference>
<gene>
    <name evidence="20" type="primary">ADAMTS13</name>
</gene>
<dbReference type="PRINTS" id="PR01857">
    <property type="entry name" value="ADAMTSFAMILY"/>
</dbReference>
<dbReference type="GeneTree" id="ENSGT00940000158379"/>
<dbReference type="Gene3D" id="2.20.100.10">
    <property type="entry name" value="Thrombospondin type-1 (TSP1) repeat"/>
    <property type="match status" value="6"/>
</dbReference>
<feature type="binding site" evidence="15">
    <location>
        <position position="89"/>
    </location>
    <ligand>
        <name>Ca(2+)</name>
        <dbReference type="ChEBI" id="CHEBI:29108"/>
        <label>1</label>
    </ligand>
</feature>
<evidence type="ECO:0000256" key="12">
    <source>
        <dbReference type="ARBA" id="ARBA00023157"/>
    </source>
</evidence>
<dbReference type="InParanoid" id="F6YYB9"/>
<keyword evidence="11" id="KW-0865">Zymogen</keyword>
<dbReference type="SUPFAM" id="SSF49854">
    <property type="entry name" value="Spermadhesin, CUB domain"/>
    <property type="match status" value="2"/>
</dbReference>
<feature type="disulfide bond" evidence="16">
    <location>
        <begin position="223"/>
        <end position="249"/>
    </location>
</feature>
<feature type="domain" description="Peptidase M12B" evidence="19">
    <location>
        <begin position="1"/>
        <end position="202"/>
    </location>
</feature>
<keyword evidence="8" id="KW-0378">Hydrolase</keyword>
<dbReference type="PROSITE" id="PS50215">
    <property type="entry name" value="ADAM_MEPRO"/>
    <property type="match status" value="1"/>
</dbReference>
<dbReference type="InterPro" id="IPR045371">
    <property type="entry name" value="ADAMTS_CR_3"/>
</dbReference>
<dbReference type="GO" id="GO:0030198">
    <property type="term" value="P:extracellular matrix organization"/>
    <property type="evidence" value="ECO:0000318"/>
    <property type="project" value="GO_Central"/>
</dbReference>
<dbReference type="GO" id="GO:0005615">
    <property type="term" value="C:extracellular space"/>
    <property type="evidence" value="ECO:0007669"/>
    <property type="project" value="Ensembl"/>
</dbReference>
<keyword evidence="7" id="KW-0677">Repeat</keyword>
<dbReference type="PANTHER" id="PTHR13723">
    <property type="entry name" value="ADAMTS A DISINTEGRIN AND METALLOPROTEASE WITH THROMBOSPONDIN MOTIFS PROTEASE"/>
    <property type="match status" value="1"/>
</dbReference>
<keyword evidence="12 16" id="KW-1015">Disulfide bond</keyword>
<evidence type="ECO:0000256" key="6">
    <source>
        <dbReference type="ARBA" id="ARBA00022729"/>
    </source>
</evidence>
<feature type="compositionally biased region" description="Low complexity" evidence="18">
    <location>
        <begin position="1044"/>
        <end position="1063"/>
    </location>
</feature>
<feature type="disulfide bond" evidence="16">
    <location>
        <begin position="71"/>
        <end position="124"/>
    </location>
</feature>
<dbReference type="Bgee" id="ENSOANG00000002455">
    <property type="expression patterns" value="Expressed in liver and 6 other cell types or tissues"/>
</dbReference>
<dbReference type="OMA" id="PDVHQAH"/>
<dbReference type="InterPro" id="IPR001590">
    <property type="entry name" value="Peptidase_M12B"/>
</dbReference>
<evidence type="ECO:0000256" key="14">
    <source>
        <dbReference type="PIRSR" id="PIRSR613273-1"/>
    </source>
</evidence>
<dbReference type="GO" id="GO:0031012">
    <property type="term" value="C:extracellular matrix"/>
    <property type="evidence" value="ECO:0000318"/>
    <property type="project" value="GO_Central"/>
</dbReference>
<feature type="disulfide bond" evidence="16">
    <location>
        <begin position="312"/>
        <end position="350"/>
    </location>
</feature>
<feature type="binding site" evidence="15 17">
    <location>
        <position position="150"/>
    </location>
    <ligand>
        <name>Zn(2+)</name>
        <dbReference type="ChEBI" id="CHEBI:29105"/>
        <note>catalytic</note>
    </ligand>
</feature>
<keyword evidence="4" id="KW-0165">Cleavage on pair of basic residues</keyword>
<dbReference type="InterPro" id="IPR006586">
    <property type="entry name" value="ADAM_Cys-rich"/>
</dbReference>
<reference evidence="20" key="3">
    <citation type="submission" date="2025-09" db="UniProtKB">
        <authorList>
            <consortium name="Ensembl"/>
        </authorList>
    </citation>
    <scope>IDENTIFICATION</scope>
    <source>
        <strain evidence="20">Glennie</strain>
    </source>
</reference>
<protein>
    <submittedName>
        <fullName evidence="20">ADAM metallopeptidase with thrombospondin type 1 motif 13</fullName>
    </submittedName>
</protein>
<dbReference type="Gene3D" id="2.60.120.290">
    <property type="entry name" value="Spermadhesin, CUB domain"/>
    <property type="match status" value="1"/>
</dbReference>
<feature type="binding site" evidence="15">
    <location>
        <position position="197"/>
    </location>
    <ligand>
        <name>Ca(2+)</name>
        <dbReference type="ChEBI" id="CHEBI:29108"/>
        <label>1</label>
    </ligand>
</feature>
<dbReference type="GO" id="GO:0046872">
    <property type="term" value="F:metal ion binding"/>
    <property type="evidence" value="ECO:0007669"/>
    <property type="project" value="UniProtKB-KW"/>
</dbReference>
<comment type="caution">
    <text evidence="17">Lacks conserved residue(s) required for the propagation of feature annotation.</text>
</comment>
<name>F6YYB9_ORNAN</name>
<dbReference type="SUPFAM" id="SSF82895">
    <property type="entry name" value="TSP-1 type 1 repeat"/>
    <property type="match status" value="6"/>
</dbReference>
<evidence type="ECO:0000256" key="2">
    <source>
        <dbReference type="ARBA" id="ARBA00022525"/>
    </source>
</evidence>
<organism evidence="20 21">
    <name type="scientific">Ornithorhynchus anatinus</name>
    <name type="common">Duckbill platypus</name>
    <dbReference type="NCBI Taxonomy" id="9258"/>
    <lineage>
        <taxon>Eukaryota</taxon>
        <taxon>Metazoa</taxon>
        <taxon>Chordata</taxon>
        <taxon>Craniata</taxon>
        <taxon>Vertebrata</taxon>
        <taxon>Euteleostomi</taxon>
        <taxon>Mammalia</taxon>
        <taxon>Monotremata</taxon>
        <taxon>Ornithorhynchidae</taxon>
        <taxon>Ornithorhynchus</taxon>
    </lineage>
</organism>
<feature type="binding site" evidence="15">
    <location>
        <position position="200"/>
    </location>
    <ligand>
        <name>Ca(2+)</name>
        <dbReference type="ChEBI" id="CHEBI:29108"/>
        <label>2</label>
    </ligand>
</feature>
<evidence type="ECO:0000256" key="17">
    <source>
        <dbReference type="PROSITE-ProRule" id="PRU00276"/>
    </source>
</evidence>
<evidence type="ECO:0000256" key="8">
    <source>
        <dbReference type="ARBA" id="ARBA00022801"/>
    </source>
</evidence>
<reference evidence="20 21" key="1">
    <citation type="journal article" date="2008" name="Nature">
        <title>Genome analysis of the platypus reveals unique signatures of evolution.</title>
        <authorList>
            <person name="Warren W.C."/>
            <person name="Hillier L.W."/>
            <person name="Marshall Graves J.A."/>
            <person name="Birney E."/>
            <person name="Ponting C.P."/>
            <person name="Grutzner F."/>
            <person name="Belov K."/>
            <person name="Miller W."/>
            <person name="Clarke L."/>
            <person name="Chinwalla A.T."/>
            <person name="Yang S.P."/>
            <person name="Heger A."/>
            <person name="Locke D.P."/>
            <person name="Miethke P."/>
            <person name="Waters P.D."/>
            <person name="Veyrunes F."/>
            <person name="Fulton L."/>
            <person name="Fulton B."/>
            <person name="Graves T."/>
            <person name="Wallis J."/>
            <person name="Puente X.S."/>
            <person name="Lopez-Otin C."/>
            <person name="Ordonez G.R."/>
            <person name="Eichler E.E."/>
            <person name="Chen L."/>
            <person name="Cheng Z."/>
            <person name="Deakin J.E."/>
            <person name="Alsop A."/>
            <person name="Thompson K."/>
            <person name="Kirby P."/>
            <person name="Papenfuss A.T."/>
            <person name="Wakefield M.J."/>
            <person name="Olender T."/>
            <person name="Lancet D."/>
            <person name="Huttley G.A."/>
            <person name="Smit A.F."/>
            <person name="Pask A."/>
            <person name="Temple-Smith P."/>
            <person name="Batzer M.A."/>
            <person name="Walker J.A."/>
            <person name="Konkel M.K."/>
            <person name="Harris R.S."/>
            <person name="Whittington C.M."/>
            <person name="Wong E.S."/>
            <person name="Gemmell N.J."/>
            <person name="Buschiazzo E."/>
            <person name="Vargas Jentzsch I.M."/>
            <person name="Merkel A."/>
            <person name="Schmitz J."/>
            <person name="Zemann A."/>
            <person name="Churakov G."/>
            <person name="Kriegs J.O."/>
            <person name="Brosius J."/>
            <person name="Murchison E.P."/>
            <person name="Sachidanandam R."/>
            <person name="Smith C."/>
            <person name="Hannon G.J."/>
            <person name="Tsend-Ayush E."/>
            <person name="McMillan D."/>
            <person name="Attenborough R."/>
            <person name="Rens W."/>
            <person name="Ferguson-Smith M."/>
            <person name="Lefevre C.M."/>
            <person name="Sharp J.A."/>
            <person name="Nicholas K.R."/>
            <person name="Ray D.A."/>
            <person name="Kube M."/>
            <person name="Reinhardt R."/>
            <person name="Pringle T.H."/>
            <person name="Taylor J."/>
            <person name="Jones R.C."/>
            <person name="Nixon B."/>
            <person name="Dacheux J.L."/>
            <person name="Niwa H."/>
            <person name="Sekita Y."/>
            <person name="Huang X."/>
            <person name="Stark A."/>
            <person name="Kheradpour P."/>
            <person name="Kellis M."/>
            <person name="Flicek P."/>
            <person name="Chen Y."/>
            <person name="Webber C."/>
            <person name="Hardison R."/>
            <person name="Nelson J."/>
            <person name="Hallsworth-Pepin K."/>
            <person name="Delehaunty K."/>
            <person name="Markovic C."/>
            <person name="Minx P."/>
            <person name="Feng Y."/>
            <person name="Kremitzki C."/>
            <person name="Mitreva M."/>
            <person name="Glasscock J."/>
            <person name="Wylie T."/>
            <person name="Wohldmann P."/>
            <person name="Thiru P."/>
            <person name="Nhan M.N."/>
            <person name="Pohl C.S."/>
            <person name="Smith S.M."/>
            <person name="Hou S."/>
            <person name="Nefedov M."/>
            <person name="de Jong P.J."/>
            <person name="Renfree M.B."/>
            <person name="Mardis E.R."/>
            <person name="Wilson R.K."/>
        </authorList>
    </citation>
    <scope>NUCLEOTIDE SEQUENCE [LARGE SCALE GENOMIC DNA]</scope>
    <source>
        <strain evidence="20 21">Glennie</strain>
    </source>
</reference>
<evidence type="ECO:0000256" key="1">
    <source>
        <dbReference type="ARBA" id="ARBA00004613"/>
    </source>
</evidence>
<dbReference type="FunFam" id="2.20.100.10:FF:000005">
    <property type="entry name" value="ADAM metallopeptidase with thrombospondin type 1 motif 9"/>
    <property type="match status" value="1"/>
</dbReference>
<feature type="disulfide bond" evidence="16">
    <location>
        <begin position="323"/>
        <end position="335"/>
    </location>
</feature>
<dbReference type="Pfam" id="PF19236">
    <property type="entry name" value="ADAMTS_CR_3"/>
    <property type="match status" value="1"/>
</dbReference>
<evidence type="ECO:0000256" key="5">
    <source>
        <dbReference type="ARBA" id="ARBA00022723"/>
    </source>
</evidence>
<keyword evidence="21" id="KW-1185">Reference proteome</keyword>
<evidence type="ECO:0000256" key="15">
    <source>
        <dbReference type="PIRSR" id="PIRSR613273-2"/>
    </source>
</evidence>
<dbReference type="InterPro" id="IPR024079">
    <property type="entry name" value="MetalloPept_cat_dom_sf"/>
</dbReference>
<dbReference type="Ensembl" id="ENSOANT00000003896.3">
    <property type="protein sequence ID" value="ENSOANP00000003895.3"/>
    <property type="gene ID" value="ENSOANG00000002455.3"/>
</dbReference>
<dbReference type="Pfam" id="PF05986">
    <property type="entry name" value="ADAMTS_spacer1"/>
    <property type="match status" value="1"/>
</dbReference>
<keyword evidence="9 15" id="KW-0862">Zinc</keyword>
<reference evidence="20" key="2">
    <citation type="submission" date="2025-08" db="UniProtKB">
        <authorList>
            <consortium name="Ensembl"/>
        </authorList>
    </citation>
    <scope>IDENTIFICATION</scope>
    <source>
        <strain evidence="20">Glennie</strain>
    </source>
</reference>
<dbReference type="STRING" id="9258.ENSOANP00000003895"/>
<dbReference type="Gene3D" id="2.60.120.830">
    <property type="match status" value="1"/>
</dbReference>
<evidence type="ECO:0000256" key="18">
    <source>
        <dbReference type="SAM" id="MobiDB-lite"/>
    </source>
</evidence>
<dbReference type="GO" id="GO:0004222">
    <property type="term" value="F:metalloendopeptidase activity"/>
    <property type="evidence" value="ECO:0000318"/>
    <property type="project" value="GO_Central"/>
</dbReference>
<dbReference type="PANTHER" id="PTHR13723:SF20">
    <property type="entry name" value="A DISINTEGRIN AND METALLOPROTEINASE WITH THROMBOSPONDIN MOTIFS 13"/>
    <property type="match status" value="1"/>
</dbReference>
<evidence type="ECO:0000256" key="16">
    <source>
        <dbReference type="PIRSR" id="PIRSR613273-3"/>
    </source>
</evidence>
<dbReference type="Pfam" id="PF19030">
    <property type="entry name" value="TSP1_ADAMTS"/>
    <property type="match status" value="5"/>
</dbReference>
<feature type="region of interest" description="Disordered" evidence="18">
    <location>
        <begin position="1030"/>
        <end position="1097"/>
    </location>
</feature>
<dbReference type="GO" id="GO:0006508">
    <property type="term" value="P:proteolysis"/>
    <property type="evidence" value="ECO:0000318"/>
    <property type="project" value="GO_Central"/>
</dbReference>
<dbReference type="eggNOG" id="KOG3538">
    <property type="taxonomic scope" value="Eukaryota"/>
</dbReference>
<dbReference type="InterPro" id="IPR010294">
    <property type="entry name" value="ADAMTS_spacer1"/>
</dbReference>
<feature type="disulfide bond" evidence="16">
    <location>
        <begin position="158"/>
        <end position="181"/>
    </location>
</feature>
<dbReference type="Gene3D" id="3.40.1620.60">
    <property type="match status" value="1"/>
</dbReference>
<feature type="active site" evidence="14 17">
    <location>
        <position position="141"/>
    </location>
</feature>
<dbReference type="InterPro" id="IPR035914">
    <property type="entry name" value="Sperma_CUB_dom_sf"/>
</dbReference>
<dbReference type="CDD" id="cd04273">
    <property type="entry name" value="ZnMc_ADAMTS_like"/>
    <property type="match status" value="1"/>
</dbReference>
<evidence type="ECO:0000256" key="9">
    <source>
        <dbReference type="ARBA" id="ARBA00022833"/>
    </source>
</evidence>
<dbReference type="HOGENOM" id="CLU_000660_10_1_1"/>
<dbReference type="InterPro" id="IPR036383">
    <property type="entry name" value="TSP1_rpt_sf"/>
</dbReference>
<feature type="compositionally biased region" description="Basic and acidic residues" evidence="18">
    <location>
        <begin position="785"/>
        <end position="802"/>
    </location>
</feature>
<feature type="disulfide bond" evidence="16">
    <location>
        <begin position="244"/>
        <end position="278"/>
    </location>
</feature>
<feature type="disulfide bond" evidence="16">
    <location>
        <begin position="272"/>
        <end position="283"/>
    </location>
</feature>
<keyword evidence="6" id="KW-0732">Signal</keyword>
<dbReference type="InterPro" id="IPR000884">
    <property type="entry name" value="TSP1_rpt"/>
</dbReference>
<dbReference type="Gene3D" id="3.40.390.10">
    <property type="entry name" value="Collagenase (Catalytic Domain)"/>
    <property type="match status" value="1"/>
</dbReference>
<dbReference type="InterPro" id="IPR041645">
    <property type="entry name" value="ADAMTS_CR_2"/>
</dbReference>
<evidence type="ECO:0000256" key="13">
    <source>
        <dbReference type="ARBA" id="ARBA00023180"/>
    </source>
</evidence>
<keyword evidence="2" id="KW-0964">Secreted</keyword>
<feature type="binding site" evidence="15">
    <location>
        <position position="82"/>
    </location>
    <ligand>
        <name>Ca(2+)</name>
        <dbReference type="ChEBI" id="CHEBI:29108"/>
        <label>2</label>
    </ligand>
</feature>
<evidence type="ECO:0000256" key="4">
    <source>
        <dbReference type="ARBA" id="ARBA00022685"/>
    </source>
</evidence>
<dbReference type="Pfam" id="PF01421">
    <property type="entry name" value="Reprolysin"/>
    <property type="match status" value="1"/>
</dbReference>
<dbReference type="FunFam" id="2.20.100.10:FF:000001">
    <property type="entry name" value="semaphorin-5A isoform X1"/>
    <property type="match status" value="1"/>
</dbReference>
<evidence type="ECO:0000313" key="20">
    <source>
        <dbReference type="Ensembl" id="ENSOANP00000003895.3"/>
    </source>
</evidence>
<dbReference type="FunFam" id="2.60.120.830:FF:000003">
    <property type="entry name" value="ADAM metallopeptidase with thrombospondin type 1 motif 13"/>
    <property type="match status" value="1"/>
</dbReference>
<feature type="binding site" evidence="15">
    <location>
        <position position="82"/>
    </location>
    <ligand>
        <name>Ca(2+)</name>
        <dbReference type="ChEBI" id="CHEBI:29108"/>
        <label>1</label>
    </ligand>
</feature>
<feature type="binding site" evidence="15 17">
    <location>
        <position position="144"/>
    </location>
    <ligand>
        <name>Zn(2+)</name>
        <dbReference type="ChEBI" id="CHEBI:29105"/>
        <note>catalytic</note>
    </ligand>
</feature>
<feature type="compositionally biased region" description="Pro residues" evidence="18">
    <location>
        <begin position="1077"/>
        <end position="1090"/>
    </location>
</feature>
<feature type="region of interest" description="Disordered" evidence="18">
    <location>
        <begin position="782"/>
        <end position="804"/>
    </location>
</feature>
<accession>F6YYB9</accession>
<keyword evidence="15" id="KW-0106">Calcium</keyword>
<keyword evidence="5 15" id="KW-0479">Metal-binding</keyword>
<feature type="disulfide bond" evidence="16">
    <location>
        <begin position="308"/>
        <end position="345"/>
    </location>
</feature>
<dbReference type="SUPFAM" id="SSF55486">
    <property type="entry name" value="Metalloproteases ('zincins'), catalytic domain"/>
    <property type="match status" value="1"/>
</dbReference>
<feature type="binding site" evidence="15 17">
    <location>
        <position position="140"/>
    </location>
    <ligand>
        <name>Zn(2+)</name>
        <dbReference type="ChEBI" id="CHEBI:29105"/>
        <note>catalytic</note>
    </ligand>
</feature>
<evidence type="ECO:0000256" key="7">
    <source>
        <dbReference type="ARBA" id="ARBA00022737"/>
    </source>
</evidence>
<dbReference type="FunCoup" id="F6YYB9">
    <property type="interactions" value="12"/>
</dbReference>
<proteinExistence type="predicted"/>
<dbReference type="InterPro" id="IPR050439">
    <property type="entry name" value="ADAMTS_ADAMTS-like"/>
</dbReference>
<comment type="subcellular location">
    <subcellularLocation>
        <location evidence="1">Secreted</location>
    </subcellularLocation>
</comment>